<dbReference type="GO" id="GO:0009898">
    <property type="term" value="C:cytoplasmic side of plasma membrane"/>
    <property type="evidence" value="ECO:0007669"/>
    <property type="project" value="TreeGrafter"/>
</dbReference>
<keyword evidence="2" id="KW-0067">ATP-binding</keyword>
<evidence type="ECO:0000256" key="2">
    <source>
        <dbReference type="ARBA" id="ARBA00022840"/>
    </source>
</evidence>
<dbReference type="PANTHER" id="PTHR43384:SF6">
    <property type="entry name" value="SEPTUM SITE-DETERMINING PROTEIN MIND HOMOLOG, CHLOROPLASTIC"/>
    <property type="match status" value="1"/>
</dbReference>
<evidence type="ECO:0000256" key="3">
    <source>
        <dbReference type="SAM" id="MobiDB-lite"/>
    </source>
</evidence>
<dbReference type="GO" id="GO:0016887">
    <property type="term" value="F:ATP hydrolysis activity"/>
    <property type="evidence" value="ECO:0007669"/>
    <property type="project" value="TreeGrafter"/>
</dbReference>
<feature type="compositionally biased region" description="Low complexity" evidence="3">
    <location>
        <begin position="294"/>
        <end position="311"/>
    </location>
</feature>
<name>A0AA37Q2H6_9BACT</name>
<dbReference type="InterPro" id="IPR027417">
    <property type="entry name" value="P-loop_NTPase"/>
</dbReference>
<dbReference type="InterPro" id="IPR050625">
    <property type="entry name" value="ParA/MinD_ATPase"/>
</dbReference>
<keyword evidence="1" id="KW-0547">Nucleotide-binding</keyword>
<proteinExistence type="predicted"/>
<accession>A0AA37Q2H6</accession>
<dbReference type="PANTHER" id="PTHR43384">
    <property type="entry name" value="SEPTUM SITE-DETERMINING PROTEIN MIND HOMOLOG, CHLOROPLASTIC-RELATED"/>
    <property type="match status" value="1"/>
</dbReference>
<dbReference type="PRINTS" id="PR00411">
    <property type="entry name" value="PNDRDTASEI"/>
</dbReference>
<organism evidence="4 5">
    <name type="scientific">Roseisolibacter agri</name>
    <dbReference type="NCBI Taxonomy" id="2014610"/>
    <lineage>
        <taxon>Bacteria</taxon>
        <taxon>Pseudomonadati</taxon>
        <taxon>Gemmatimonadota</taxon>
        <taxon>Gemmatimonadia</taxon>
        <taxon>Gemmatimonadales</taxon>
        <taxon>Gemmatimonadaceae</taxon>
        <taxon>Roseisolibacter</taxon>
    </lineage>
</organism>
<comment type="caution">
    <text evidence="4">The sequence shown here is derived from an EMBL/GenBank/DDBJ whole genome shotgun (WGS) entry which is preliminary data.</text>
</comment>
<dbReference type="GO" id="GO:0005524">
    <property type="term" value="F:ATP binding"/>
    <property type="evidence" value="ECO:0007669"/>
    <property type="project" value="UniProtKB-KW"/>
</dbReference>
<feature type="region of interest" description="Disordered" evidence="3">
    <location>
        <begin position="294"/>
        <end position="318"/>
    </location>
</feature>
<gene>
    <name evidence="4" type="ORF">rosag_18970</name>
</gene>
<dbReference type="EMBL" id="BRXS01000003">
    <property type="protein sequence ID" value="GLC25384.1"/>
    <property type="molecule type" value="Genomic_DNA"/>
</dbReference>
<dbReference type="GO" id="GO:0051782">
    <property type="term" value="P:negative regulation of cell division"/>
    <property type="evidence" value="ECO:0007669"/>
    <property type="project" value="TreeGrafter"/>
</dbReference>
<evidence type="ECO:0000313" key="5">
    <source>
        <dbReference type="Proteomes" id="UP001161325"/>
    </source>
</evidence>
<keyword evidence="5" id="KW-1185">Reference proteome</keyword>
<dbReference type="GO" id="GO:0005829">
    <property type="term" value="C:cytosol"/>
    <property type="evidence" value="ECO:0007669"/>
    <property type="project" value="TreeGrafter"/>
</dbReference>
<dbReference type="SUPFAM" id="SSF52540">
    <property type="entry name" value="P-loop containing nucleoside triphosphate hydrolases"/>
    <property type="match status" value="1"/>
</dbReference>
<dbReference type="Gene3D" id="3.40.50.300">
    <property type="entry name" value="P-loop containing nucleotide triphosphate hydrolases"/>
    <property type="match status" value="1"/>
</dbReference>
<dbReference type="InterPro" id="IPR033756">
    <property type="entry name" value="YlxH/NBP35"/>
</dbReference>
<sequence length="339" mass="34010">MLPAQLDTLRAYVASRPAASPRARDGVRADAATTVLVVGSGKGGAGTSVVAAMLALSAAAMGRRVLLADLDEHVGPQRLLLGVAPTQGLAALRRGVAPESLLVPVSTTLSLLPGGPDDASDAPLAPAERRAMLRRAASTFAQHELVVVDAGSRLDGVRAGLETAHAAAQAANAADGNLAVRLLVVTGSDPIALAASYALVKSVAAGDAASDLPPLSVDVLASRLDDDEARHAFEHLDAAARQFLQQPLRFVGAVPDDATLAVALRAGMPLQDAATGSPAAIAMQSVATKLAVPSPATAARGGRSATTPRTTVPGLAPTDRGLRAAASLAYSGSPQGSAR</sequence>
<evidence type="ECO:0000313" key="4">
    <source>
        <dbReference type="EMBL" id="GLC25384.1"/>
    </source>
</evidence>
<reference evidence="4" key="1">
    <citation type="submission" date="2022-08" db="EMBL/GenBank/DDBJ databases">
        <title>Draft genome sequencing of Roseisolibacter agri AW1220.</title>
        <authorList>
            <person name="Tobiishi Y."/>
            <person name="Tonouchi A."/>
        </authorList>
    </citation>
    <scope>NUCLEOTIDE SEQUENCE</scope>
    <source>
        <strain evidence="4">AW1220</strain>
    </source>
</reference>
<protein>
    <recommendedName>
        <fullName evidence="6">Flagellum site-determining protein YlxH</fullName>
    </recommendedName>
</protein>
<evidence type="ECO:0000256" key="1">
    <source>
        <dbReference type="ARBA" id="ARBA00022741"/>
    </source>
</evidence>
<dbReference type="RefSeq" id="WP_284349839.1">
    <property type="nucleotide sequence ID" value="NZ_BRXS01000003.1"/>
</dbReference>
<evidence type="ECO:0008006" key="6">
    <source>
        <dbReference type="Google" id="ProtNLM"/>
    </source>
</evidence>
<dbReference type="Proteomes" id="UP001161325">
    <property type="component" value="Unassembled WGS sequence"/>
</dbReference>
<dbReference type="Pfam" id="PF10609">
    <property type="entry name" value="ParA"/>
    <property type="match status" value="1"/>
</dbReference>
<dbReference type="AlphaFoldDB" id="A0AA37Q2H6"/>